<dbReference type="Pfam" id="PF25787">
    <property type="entry name" value="HTH_SB"/>
    <property type="match status" value="1"/>
</dbReference>
<gene>
    <name evidence="2" type="ORF">PODLI_1B010374</name>
</gene>
<reference evidence="2" key="1">
    <citation type="submission" date="2022-12" db="EMBL/GenBank/DDBJ databases">
        <authorList>
            <person name="Alioto T."/>
            <person name="Alioto T."/>
            <person name="Gomez Garrido J."/>
        </authorList>
    </citation>
    <scope>NUCLEOTIDE SEQUENCE</scope>
</reference>
<feature type="domain" description="Sleeping Beauty transposase HTH" evidence="1">
    <location>
        <begin position="1"/>
        <end position="34"/>
    </location>
</feature>
<evidence type="ECO:0000313" key="3">
    <source>
        <dbReference type="Proteomes" id="UP001178461"/>
    </source>
</evidence>
<accession>A0AA35PQ51</accession>
<dbReference type="InterPro" id="IPR057667">
    <property type="entry name" value="HTH_SB"/>
</dbReference>
<dbReference type="Proteomes" id="UP001178461">
    <property type="component" value="Chromosome Z"/>
</dbReference>
<organism evidence="2 3">
    <name type="scientific">Podarcis lilfordi</name>
    <name type="common">Lilford's wall lizard</name>
    <dbReference type="NCBI Taxonomy" id="74358"/>
    <lineage>
        <taxon>Eukaryota</taxon>
        <taxon>Metazoa</taxon>
        <taxon>Chordata</taxon>
        <taxon>Craniata</taxon>
        <taxon>Vertebrata</taxon>
        <taxon>Euteleostomi</taxon>
        <taxon>Lepidosauria</taxon>
        <taxon>Squamata</taxon>
        <taxon>Bifurcata</taxon>
        <taxon>Unidentata</taxon>
        <taxon>Episquamata</taxon>
        <taxon>Laterata</taxon>
        <taxon>Lacertibaenia</taxon>
        <taxon>Lacertidae</taxon>
        <taxon>Podarcis</taxon>
    </lineage>
</organism>
<name>A0AA35PQ51_9SAUR</name>
<proteinExistence type="predicted"/>
<protein>
    <submittedName>
        <fullName evidence="2">Protein AF-10 isoform X1</fullName>
    </submittedName>
</protein>
<dbReference type="InterPro" id="IPR036388">
    <property type="entry name" value="WH-like_DNA-bd_sf"/>
</dbReference>
<dbReference type="EMBL" id="OX395140">
    <property type="protein sequence ID" value="CAI5793763.1"/>
    <property type="molecule type" value="Genomic_DNA"/>
</dbReference>
<keyword evidence="3" id="KW-1185">Reference proteome</keyword>
<evidence type="ECO:0000259" key="1">
    <source>
        <dbReference type="Pfam" id="PF25787"/>
    </source>
</evidence>
<sequence>MTKTKELSKDVRDKIIDLHKAGLGYKTIAKQLGLRDAEGERGTRINRFHEANSHFIGRFTLSSCILGKNPAIIHPTKYCLSRVAVAIGLGTPADGRKSILRISPRPLASKQLTLFLSSSCAPSVYQLIS</sequence>
<dbReference type="AlphaFoldDB" id="A0AA35PQ51"/>
<dbReference type="Gene3D" id="1.10.10.10">
    <property type="entry name" value="Winged helix-like DNA-binding domain superfamily/Winged helix DNA-binding domain"/>
    <property type="match status" value="1"/>
</dbReference>
<evidence type="ECO:0000313" key="2">
    <source>
        <dbReference type="EMBL" id="CAI5793763.1"/>
    </source>
</evidence>